<feature type="compositionally biased region" description="Low complexity" evidence="2">
    <location>
        <begin position="705"/>
        <end position="715"/>
    </location>
</feature>
<feature type="compositionally biased region" description="Polar residues" evidence="2">
    <location>
        <begin position="129"/>
        <end position="141"/>
    </location>
</feature>
<evidence type="ECO:0000256" key="2">
    <source>
        <dbReference type="SAM" id="MobiDB-lite"/>
    </source>
</evidence>
<keyword evidence="4" id="KW-1185">Reference proteome</keyword>
<feature type="region of interest" description="Disordered" evidence="2">
    <location>
        <begin position="77"/>
        <end position="116"/>
    </location>
</feature>
<dbReference type="GeneID" id="37000648"/>
<dbReference type="GO" id="GO:0070941">
    <property type="term" value="P:eisosome assembly"/>
    <property type="evidence" value="ECO:0007669"/>
    <property type="project" value="TreeGrafter"/>
</dbReference>
<gene>
    <name evidence="3" type="ORF">CXQ87_000646</name>
</gene>
<feature type="compositionally biased region" description="Basic and acidic residues" evidence="2">
    <location>
        <begin position="475"/>
        <end position="503"/>
    </location>
</feature>
<evidence type="ECO:0000313" key="4">
    <source>
        <dbReference type="Proteomes" id="UP000244406"/>
    </source>
</evidence>
<protein>
    <recommendedName>
        <fullName evidence="5">Eisosome protein 1</fullName>
    </recommendedName>
</protein>
<name>A0A2V1AJ69_9ASCO</name>
<dbReference type="EMBL" id="PKFP01000008">
    <property type="protein sequence ID" value="PVH17752.1"/>
    <property type="molecule type" value="Genomic_DNA"/>
</dbReference>
<dbReference type="AlphaFoldDB" id="A0A2V1AJ69"/>
<comment type="similarity">
    <text evidence="1">Belongs to the EIS1 family.</text>
</comment>
<feature type="compositionally biased region" description="Basic and acidic residues" evidence="2">
    <location>
        <begin position="728"/>
        <end position="745"/>
    </location>
</feature>
<feature type="compositionally biased region" description="Basic and acidic residues" evidence="2">
    <location>
        <begin position="630"/>
        <end position="653"/>
    </location>
</feature>
<dbReference type="InterPro" id="IPR024527">
    <property type="entry name" value="Eisosome1"/>
</dbReference>
<evidence type="ECO:0008006" key="5">
    <source>
        <dbReference type="Google" id="ProtNLM"/>
    </source>
</evidence>
<feature type="region of interest" description="Disordered" evidence="2">
    <location>
        <begin position="353"/>
        <end position="505"/>
    </location>
</feature>
<organism evidence="3 4">
    <name type="scientific">Candidozyma duobushaemuli</name>
    <dbReference type="NCBI Taxonomy" id="1231522"/>
    <lineage>
        <taxon>Eukaryota</taxon>
        <taxon>Fungi</taxon>
        <taxon>Dikarya</taxon>
        <taxon>Ascomycota</taxon>
        <taxon>Saccharomycotina</taxon>
        <taxon>Pichiomycetes</taxon>
        <taxon>Metschnikowiaceae</taxon>
        <taxon>Candidozyma</taxon>
    </lineage>
</organism>
<feature type="region of interest" description="Disordered" evidence="2">
    <location>
        <begin position="524"/>
        <end position="770"/>
    </location>
</feature>
<dbReference type="Proteomes" id="UP000244406">
    <property type="component" value="Unassembled WGS sequence"/>
</dbReference>
<feature type="compositionally biased region" description="Basic and acidic residues" evidence="2">
    <location>
        <begin position="353"/>
        <end position="430"/>
    </location>
</feature>
<feature type="compositionally biased region" description="Basic and acidic residues" evidence="2">
    <location>
        <begin position="546"/>
        <end position="621"/>
    </location>
</feature>
<feature type="compositionally biased region" description="Basic and acidic residues" evidence="2">
    <location>
        <begin position="444"/>
        <end position="460"/>
    </location>
</feature>
<dbReference type="VEuPathDB" id="FungiDB:CXQ87_000646"/>
<dbReference type="Pfam" id="PF12757">
    <property type="entry name" value="Eisosome1"/>
    <property type="match status" value="1"/>
</dbReference>
<dbReference type="PANTHER" id="PTHR28298:SF1">
    <property type="entry name" value="EISOSOME PROTEIN 1"/>
    <property type="match status" value="1"/>
</dbReference>
<evidence type="ECO:0000256" key="1">
    <source>
        <dbReference type="ARBA" id="ARBA00008528"/>
    </source>
</evidence>
<accession>A0A2V1AJ69</accession>
<dbReference type="PANTHER" id="PTHR28298">
    <property type="entry name" value="EISOSOME PROTEIN 1"/>
    <property type="match status" value="1"/>
</dbReference>
<proteinExistence type="inferred from homology"/>
<feature type="compositionally biased region" description="Basic and acidic residues" evidence="2">
    <location>
        <begin position="678"/>
        <end position="689"/>
    </location>
</feature>
<reference evidence="3 4" key="1">
    <citation type="submission" date="2017-12" db="EMBL/GenBank/DDBJ databases">
        <title>Genome Sequence of the Amphotericin B-resistant Candida duobushaemulonii strain, B09383.</title>
        <authorList>
            <person name="Chow N.A."/>
            <person name="Gade L."/>
            <person name="Batra D."/>
            <person name="Rowe L.A."/>
            <person name="Loparev V.N."/>
            <person name="Litvintseva A.P."/>
        </authorList>
    </citation>
    <scope>NUCLEOTIDE SEQUENCE [LARGE SCALE GENOMIC DNA]</scope>
    <source>
        <strain evidence="3 4">B09383</strain>
    </source>
</reference>
<feature type="compositionally biased region" description="Acidic residues" evidence="2">
    <location>
        <begin position="461"/>
        <end position="474"/>
    </location>
</feature>
<comment type="caution">
    <text evidence="3">The sequence shown here is derived from an EMBL/GenBank/DDBJ whole genome shotgun (WGS) entry which is preliminary data.</text>
</comment>
<dbReference type="RefSeq" id="XP_025338692.1">
    <property type="nucleotide sequence ID" value="XM_025479219.1"/>
</dbReference>
<evidence type="ECO:0000313" key="3">
    <source>
        <dbReference type="EMBL" id="PVH17752.1"/>
    </source>
</evidence>
<sequence length="770" mass="85428">MSAYQANGKPLSQQALYQQKLRSGVFNSPGLPSVGVSSSASDSAALLAASADLTVKPSYERLRAAPDAQTAALAARTDSITSWQRKSTDPDADAAAASAKYTEPSPNSEARPDLGLPAAYNKGNVYKRASSNSTYSMTSRTTPEKLTSRHGLASVPRSSPSGSLNIGKISQLADKNSSKTLNARFNPEVDHRHGVKSPPTEYLNEAEESEAANSAAAALTMKHGGGYTNSVSSQKRTKGFEAVDVVDATLLAAASKKASDRLGSLQTIGQTDLRAQAQLYSKALVAAHKNSEERIKKNKAGLIDLGGGLELPYSEIDKMAALIVGPVLSDIDKKASTQRENDASAAEKRAEARAAHKNFKLEEAARKQREKELQQKEHQERITSNEKRKREEDDLYTEHQKKRHEEVEVKTQELKDLEEKYASEKEELLQEKQQNQDEIDEEETGLKNERKEELESMQAERDEEIQPLLDELEEENSKLKELTDEKDQLTSDIEAAEKEKEEYETQIAEIEAKLEEIEKDHEHYTTELADATTKRETADKEVEDLTNTHESDLKNHKEAHDDLDKRISDLEKEKEQKTISRDEHKREILKQIDEQVKDEHNINKELPEHLRSEVKEDKLRDVGSLFDYEPVEKKSPADLAKKKASEKTTKAAEEDAQVTADAVKKETTTPAKGPSKAAKKEGTDLKKTASVDSKTGAPKRKGLRSRFSSFASSFRGDSKQEVPTTKSTAEKKETKPAAEKNERSSDVSNYEDDLSIKDSHKKGGVFKEEI</sequence>
<feature type="region of interest" description="Disordered" evidence="2">
    <location>
        <begin position="128"/>
        <end position="166"/>
    </location>
</feature>